<dbReference type="InterPro" id="IPR003423">
    <property type="entry name" value="OMP_efflux"/>
</dbReference>
<dbReference type="Proteomes" id="UP000019402">
    <property type="component" value="Unassembled WGS sequence"/>
</dbReference>
<reference evidence="8 9" key="1">
    <citation type="journal article" date="2014" name="Genome Announc.">
        <title>Draft Genome Sequence of Cytophaga fermentans JCM 21142T, a Facultative Anaerobe Isolated from Marine Mud.</title>
        <authorList>
            <person name="Starns D."/>
            <person name="Oshima K."/>
            <person name="Suda W."/>
            <person name="Iino T."/>
            <person name="Yuki M."/>
            <person name="Inoue J."/>
            <person name="Kitamura K."/>
            <person name="Iida T."/>
            <person name="Darby A."/>
            <person name="Hattori M."/>
            <person name="Ohkuma M."/>
        </authorList>
    </citation>
    <scope>NUCLEOTIDE SEQUENCE [LARGE SCALE GENOMIC DNA]</scope>
    <source>
        <strain evidence="8 9">JCM 21142</strain>
    </source>
</reference>
<dbReference type="STRING" id="869213.GCA_000517085_02075"/>
<dbReference type="GO" id="GO:1990281">
    <property type="term" value="C:efflux pump complex"/>
    <property type="evidence" value="ECO:0007669"/>
    <property type="project" value="TreeGrafter"/>
</dbReference>
<evidence type="ECO:0000256" key="6">
    <source>
        <dbReference type="ARBA" id="ARBA00023136"/>
    </source>
</evidence>
<evidence type="ECO:0000256" key="2">
    <source>
        <dbReference type="ARBA" id="ARBA00007613"/>
    </source>
</evidence>
<keyword evidence="5" id="KW-0812">Transmembrane</keyword>
<evidence type="ECO:0000256" key="1">
    <source>
        <dbReference type="ARBA" id="ARBA00004442"/>
    </source>
</evidence>
<dbReference type="GO" id="GO:0009279">
    <property type="term" value="C:cell outer membrane"/>
    <property type="evidence" value="ECO:0007669"/>
    <property type="project" value="UniProtKB-SubCell"/>
</dbReference>
<dbReference type="AlphaFoldDB" id="W7YE96"/>
<keyword evidence="6" id="KW-0472">Membrane</keyword>
<dbReference type="OrthoDB" id="9771205at2"/>
<evidence type="ECO:0000313" key="9">
    <source>
        <dbReference type="Proteomes" id="UP000019402"/>
    </source>
</evidence>
<protein>
    <submittedName>
        <fullName evidence="8">Outer membrane efflux protein BepC</fullName>
    </submittedName>
</protein>
<dbReference type="Gene3D" id="1.20.1600.10">
    <property type="entry name" value="Outer membrane efflux proteins (OEP)"/>
    <property type="match status" value="1"/>
</dbReference>
<evidence type="ECO:0000313" key="8">
    <source>
        <dbReference type="EMBL" id="GAF05788.1"/>
    </source>
</evidence>
<gene>
    <name evidence="8" type="ORF">JCM21142_104541</name>
</gene>
<name>W7YE96_9BACT</name>
<keyword evidence="3" id="KW-0813">Transport</keyword>
<comment type="similarity">
    <text evidence="2">Belongs to the outer membrane factor (OMF) (TC 1.B.17) family.</text>
</comment>
<dbReference type="InterPro" id="IPR051906">
    <property type="entry name" value="TolC-like"/>
</dbReference>
<evidence type="ECO:0000256" key="5">
    <source>
        <dbReference type="ARBA" id="ARBA00022692"/>
    </source>
</evidence>
<comment type="subcellular location">
    <subcellularLocation>
        <location evidence="1">Cell outer membrane</location>
    </subcellularLocation>
</comment>
<keyword evidence="7" id="KW-0998">Cell outer membrane</keyword>
<dbReference type="eggNOG" id="COG1538">
    <property type="taxonomic scope" value="Bacteria"/>
</dbReference>
<keyword evidence="4" id="KW-1134">Transmembrane beta strand</keyword>
<dbReference type="EMBL" id="BAMD01000125">
    <property type="protein sequence ID" value="GAF05788.1"/>
    <property type="molecule type" value="Genomic_DNA"/>
</dbReference>
<dbReference type="PANTHER" id="PTHR30026:SF20">
    <property type="entry name" value="OUTER MEMBRANE PROTEIN TOLC"/>
    <property type="match status" value="1"/>
</dbReference>
<dbReference type="PANTHER" id="PTHR30026">
    <property type="entry name" value="OUTER MEMBRANE PROTEIN TOLC"/>
    <property type="match status" value="1"/>
</dbReference>
<keyword evidence="9" id="KW-1185">Reference proteome</keyword>
<organism evidence="8 9">
    <name type="scientific">Saccharicrinis fermentans DSM 9555 = JCM 21142</name>
    <dbReference type="NCBI Taxonomy" id="869213"/>
    <lineage>
        <taxon>Bacteria</taxon>
        <taxon>Pseudomonadati</taxon>
        <taxon>Bacteroidota</taxon>
        <taxon>Bacteroidia</taxon>
        <taxon>Marinilabiliales</taxon>
        <taxon>Marinilabiliaceae</taxon>
        <taxon>Saccharicrinis</taxon>
    </lineage>
</organism>
<proteinExistence type="inferred from homology"/>
<comment type="caution">
    <text evidence="8">The sequence shown here is derived from an EMBL/GenBank/DDBJ whole genome shotgun (WGS) entry which is preliminary data.</text>
</comment>
<dbReference type="SUPFAM" id="SSF56954">
    <property type="entry name" value="Outer membrane efflux proteins (OEP)"/>
    <property type="match status" value="1"/>
</dbReference>
<dbReference type="GO" id="GO:0015562">
    <property type="term" value="F:efflux transmembrane transporter activity"/>
    <property type="evidence" value="ECO:0007669"/>
    <property type="project" value="InterPro"/>
</dbReference>
<sequence length="433" mass="48764">MRIIKYIILLLVLSITCGGQAQKSLSLSDAIALGLQNNYDLQITRMSEEVASINNSWGNTGALPSVNFDVTGRENFNYNDTEDYRTQTISPDMSLNWLVFNGFSAKITKQKLEVLEQQSQGNTAVLVESTIQNILVAYNNCLLQKEMVGVYKQLSDLSEDRYKRAADSRDLGASTSYEMLQAKTAWLEDQSNYLQQKVNFENAIRTLNFNMAVEDDVVWELTSPLQMDMPDYLMEDLSAKLLSNNKTLKNQYLYQSLQAKEIALAKSNVYPSLSLNTGVGKTWTDHYYSGISPDVNQNTTDAYVGLTLSFNIFNGGVTRRSIQIAKINEEAAQVETGQMEHSLKNQLLQLYSNYNVQKALLKLANEKESTAKLNLDLSEEKFKNGSINSFNYRDVQIVYMNAAIARFQAIFNLIQSNTELLRLTGGIVEEFGN</sequence>
<dbReference type="Pfam" id="PF02321">
    <property type="entry name" value="OEP"/>
    <property type="match status" value="2"/>
</dbReference>
<accession>W7YE96</accession>
<dbReference type="GO" id="GO:0015288">
    <property type="term" value="F:porin activity"/>
    <property type="evidence" value="ECO:0007669"/>
    <property type="project" value="TreeGrafter"/>
</dbReference>
<dbReference type="RefSeq" id="WP_027471748.1">
    <property type="nucleotide sequence ID" value="NZ_BAMD01000125.1"/>
</dbReference>
<evidence type="ECO:0000256" key="7">
    <source>
        <dbReference type="ARBA" id="ARBA00023237"/>
    </source>
</evidence>
<evidence type="ECO:0000256" key="4">
    <source>
        <dbReference type="ARBA" id="ARBA00022452"/>
    </source>
</evidence>
<evidence type="ECO:0000256" key="3">
    <source>
        <dbReference type="ARBA" id="ARBA00022448"/>
    </source>
</evidence>